<keyword evidence="1" id="KW-0479">Metal-binding</keyword>
<reference evidence="7" key="2">
    <citation type="journal article" date="2024" name="Plant">
        <title>Genomic evolution and insights into agronomic trait innovations of Sesamum species.</title>
        <authorList>
            <person name="Miao H."/>
            <person name="Wang L."/>
            <person name="Qu L."/>
            <person name="Liu H."/>
            <person name="Sun Y."/>
            <person name="Le M."/>
            <person name="Wang Q."/>
            <person name="Wei S."/>
            <person name="Zheng Y."/>
            <person name="Lin W."/>
            <person name="Duan Y."/>
            <person name="Cao H."/>
            <person name="Xiong S."/>
            <person name="Wang X."/>
            <person name="Wei L."/>
            <person name="Li C."/>
            <person name="Ma Q."/>
            <person name="Ju M."/>
            <person name="Zhao R."/>
            <person name="Li G."/>
            <person name="Mu C."/>
            <person name="Tian Q."/>
            <person name="Mei H."/>
            <person name="Zhang T."/>
            <person name="Gao T."/>
            <person name="Zhang H."/>
        </authorList>
    </citation>
    <scope>NUCLEOTIDE SEQUENCE</scope>
    <source>
        <strain evidence="7">K16</strain>
    </source>
</reference>
<dbReference type="PANTHER" id="PTHR33248">
    <property type="entry name" value="ZINC ION-BINDING PROTEIN"/>
    <property type="match status" value="1"/>
</dbReference>
<dbReference type="PROSITE" id="PS51999">
    <property type="entry name" value="ZF_GRF"/>
    <property type="match status" value="1"/>
</dbReference>
<dbReference type="EMBL" id="JACGWL010000014">
    <property type="protein sequence ID" value="KAK4388346.1"/>
    <property type="molecule type" value="Genomic_DNA"/>
</dbReference>
<proteinExistence type="predicted"/>
<evidence type="ECO:0000256" key="5">
    <source>
        <dbReference type="SAM" id="Coils"/>
    </source>
</evidence>
<dbReference type="Pfam" id="PF06839">
    <property type="entry name" value="Zn_ribbon_GRF"/>
    <property type="match status" value="1"/>
</dbReference>
<keyword evidence="2 4" id="KW-0863">Zinc-finger</keyword>
<evidence type="ECO:0000256" key="4">
    <source>
        <dbReference type="PROSITE-ProRule" id="PRU01343"/>
    </source>
</evidence>
<keyword evidence="3" id="KW-0862">Zinc</keyword>
<dbReference type="GO" id="GO:0008270">
    <property type="term" value="F:zinc ion binding"/>
    <property type="evidence" value="ECO:0007669"/>
    <property type="project" value="UniProtKB-KW"/>
</dbReference>
<dbReference type="Proteomes" id="UP001289374">
    <property type="component" value="Unassembled WGS sequence"/>
</dbReference>
<gene>
    <name evidence="7" type="ORF">Sango_2441200</name>
</gene>
<evidence type="ECO:0000259" key="6">
    <source>
        <dbReference type="PROSITE" id="PS51999"/>
    </source>
</evidence>
<evidence type="ECO:0000256" key="3">
    <source>
        <dbReference type="ARBA" id="ARBA00022833"/>
    </source>
</evidence>
<keyword evidence="5" id="KW-0175">Coiled coil</keyword>
<evidence type="ECO:0000256" key="2">
    <source>
        <dbReference type="ARBA" id="ARBA00022771"/>
    </source>
</evidence>
<reference evidence="7" key="1">
    <citation type="submission" date="2020-06" db="EMBL/GenBank/DDBJ databases">
        <authorList>
            <person name="Li T."/>
            <person name="Hu X."/>
            <person name="Zhang T."/>
            <person name="Song X."/>
            <person name="Zhang H."/>
            <person name="Dai N."/>
            <person name="Sheng W."/>
            <person name="Hou X."/>
            <person name="Wei L."/>
        </authorList>
    </citation>
    <scope>NUCLEOTIDE SEQUENCE</scope>
    <source>
        <strain evidence="7">K16</strain>
        <tissue evidence="7">Leaf</tissue>
    </source>
</reference>
<comment type="caution">
    <text evidence="7">The sequence shown here is derived from an EMBL/GenBank/DDBJ whole genome shotgun (WGS) entry which is preliminary data.</text>
</comment>
<feature type="coiled-coil region" evidence="5">
    <location>
        <begin position="71"/>
        <end position="101"/>
    </location>
</feature>
<dbReference type="AlphaFoldDB" id="A0AAE1W7V9"/>
<keyword evidence="8" id="KW-1185">Reference proteome</keyword>
<dbReference type="InterPro" id="IPR010666">
    <property type="entry name" value="Znf_GRF"/>
</dbReference>
<sequence length="178" mass="19109">MASSDSTSTIKTLMCYCGKKACLRTSWTNNNPGRRFYGCGDVASGCGFFVWEDPPMCTRSKKIIPGLLHKLNKIEEEFSEMKNKVNLLHKMEEEVAEMKKKVNFLLGCPRANGTGGLKTKLGTVGEGAGIGTGVDGLVAGLGGLKTGVDDFVASLDVVAFSSPLTVAFNLVDLLNYEM</sequence>
<evidence type="ECO:0000313" key="7">
    <source>
        <dbReference type="EMBL" id="KAK4388346.1"/>
    </source>
</evidence>
<evidence type="ECO:0000256" key="1">
    <source>
        <dbReference type="ARBA" id="ARBA00022723"/>
    </source>
</evidence>
<accession>A0AAE1W7V9</accession>
<protein>
    <recommendedName>
        <fullName evidence="6">GRF-type domain-containing protein</fullName>
    </recommendedName>
</protein>
<organism evidence="7 8">
    <name type="scientific">Sesamum angolense</name>
    <dbReference type="NCBI Taxonomy" id="2727404"/>
    <lineage>
        <taxon>Eukaryota</taxon>
        <taxon>Viridiplantae</taxon>
        <taxon>Streptophyta</taxon>
        <taxon>Embryophyta</taxon>
        <taxon>Tracheophyta</taxon>
        <taxon>Spermatophyta</taxon>
        <taxon>Magnoliopsida</taxon>
        <taxon>eudicotyledons</taxon>
        <taxon>Gunneridae</taxon>
        <taxon>Pentapetalae</taxon>
        <taxon>asterids</taxon>
        <taxon>lamiids</taxon>
        <taxon>Lamiales</taxon>
        <taxon>Pedaliaceae</taxon>
        <taxon>Sesamum</taxon>
    </lineage>
</organism>
<name>A0AAE1W7V9_9LAMI</name>
<feature type="domain" description="GRF-type" evidence="6">
    <location>
        <begin position="15"/>
        <end position="55"/>
    </location>
</feature>
<evidence type="ECO:0000313" key="8">
    <source>
        <dbReference type="Proteomes" id="UP001289374"/>
    </source>
</evidence>